<keyword evidence="3" id="KW-1185">Reference proteome</keyword>
<feature type="region of interest" description="Disordered" evidence="1">
    <location>
        <begin position="129"/>
        <end position="154"/>
    </location>
</feature>
<organism evidence="2 3">
    <name type="scientific">Lupinus luteus</name>
    <name type="common">European yellow lupine</name>
    <dbReference type="NCBI Taxonomy" id="3873"/>
    <lineage>
        <taxon>Eukaryota</taxon>
        <taxon>Viridiplantae</taxon>
        <taxon>Streptophyta</taxon>
        <taxon>Embryophyta</taxon>
        <taxon>Tracheophyta</taxon>
        <taxon>Spermatophyta</taxon>
        <taxon>Magnoliopsida</taxon>
        <taxon>eudicotyledons</taxon>
        <taxon>Gunneridae</taxon>
        <taxon>Pentapetalae</taxon>
        <taxon>rosids</taxon>
        <taxon>fabids</taxon>
        <taxon>Fabales</taxon>
        <taxon>Fabaceae</taxon>
        <taxon>Papilionoideae</taxon>
        <taxon>50 kb inversion clade</taxon>
        <taxon>genistoids sensu lato</taxon>
        <taxon>core genistoids</taxon>
        <taxon>Genisteae</taxon>
        <taxon>Lupinus</taxon>
    </lineage>
</organism>
<feature type="compositionally biased region" description="Pro residues" evidence="1">
    <location>
        <begin position="131"/>
        <end position="140"/>
    </location>
</feature>
<comment type="caution">
    <text evidence="2">The sequence shown here is derived from an EMBL/GenBank/DDBJ whole genome shotgun (WGS) entry which is preliminary data.</text>
</comment>
<evidence type="ECO:0000313" key="2">
    <source>
        <dbReference type="EMBL" id="CAL0318411.1"/>
    </source>
</evidence>
<proteinExistence type="predicted"/>
<feature type="compositionally biased region" description="Polar residues" evidence="1">
    <location>
        <begin position="66"/>
        <end position="79"/>
    </location>
</feature>
<dbReference type="Proteomes" id="UP001497480">
    <property type="component" value="Unassembled WGS sequence"/>
</dbReference>
<gene>
    <name evidence="2" type="ORF">LLUT_LOCUS19471</name>
</gene>
<protein>
    <submittedName>
        <fullName evidence="2">Uncharacterized protein</fullName>
    </submittedName>
</protein>
<evidence type="ECO:0000313" key="3">
    <source>
        <dbReference type="Proteomes" id="UP001497480"/>
    </source>
</evidence>
<sequence>MPPKNSNKEVDESLLQIFADKLQENKDQQDVRHEAIAESLCVITDKLEGMNFPPSSPPQHPDPPNMASSSNLTNPNQIHNPPFPILIIPQLSPSNTATQIPTSYPQFSLTHVPPFFNPPYAYTHPTMGLIPNPPTQPRPPKLQLIPFDGSEPLD</sequence>
<accession>A0AAV1X9X0</accession>
<feature type="region of interest" description="Disordered" evidence="1">
    <location>
        <begin position="47"/>
        <end position="87"/>
    </location>
</feature>
<evidence type="ECO:0000256" key="1">
    <source>
        <dbReference type="SAM" id="MobiDB-lite"/>
    </source>
</evidence>
<name>A0AAV1X9X0_LUPLU</name>
<dbReference type="AlphaFoldDB" id="A0AAV1X9X0"/>
<feature type="compositionally biased region" description="Pro residues" evidence="1">
    <location>
        <begin position="54"/>
        <end position="64"/>
    </location>
</feature>
<dbReference type="EMBL" id="CAXHTB010000013">
    <property type="protein sequence ID" value="CAL0318411.1"/>
    <property type="molecule type" value="Genomic_DNA"/>
</dbReference>
<reference evidence="2 3" key="1">
    <citation type="submission" date="2024-03" db="EMBL/GenBank/DDBJ databases">
        <authorList>
            <person name="Martinez-Hernandez J."/>
        </authorList>
    </citation>
    <scope>NUCLEOTIDE SEQUENCE [LARGE SCALE GENOMIC DNA]</scope>
</reference>